<evidence type="ECO:0000313" key="5">
    <source>
        <dbReference type="Proteomes" id="UP000663852"/>
    </source>
</evidence>
<dbReference type="Pfam" id="PF26215">
    <property type="entry name" value="HTH_animal"/>
    <property type="match status" value="1"/>
</dbReference>
<proteinExistence type="predicted"/>
<protein>
    <recommendedName>
        <fullName evidence="1">Helix-turn-helix domain-containing protein</fullName>
    </recommendedName>
</protein>
<accession>A0A815W471</accession>
<keyword evidence="4" id="KW-1185">Reference proteome</keyword>
<evidence type="ECO:0000259" key="1">
    <source>
        <dbReference type="Pfam" id="PF26215"/>
    </source>
</evidence>
<name>A0A815W471_ADIRI</name>
<dbReference type="Proteomes" id="UP000663828">
    <property type="component" value="Unassembled WGS sequence"/>
</dbReference>
<reference evidence="2" key="1">
    <citation type="submission" date="2021-02" db="EMBL/GenBank/DDBJ databases">
        <authorList>
            <person name="Nowell W R."/>
        </authorList>
    </citation>
    <scope>NUCLEOTIDE SEQUENCE</scope>
</reference>
<dbReference type="EMBL" id="CAJNOR010009682">
    <property type="protein sequence ID" value="CAF1647108.1"/>
    <property type="molecule type" value="Genomic_DNA"/>
</dbReference>
<organism evidence="2 5">
    <name type="scientific">Adineta ricciae</name>
    <name type="common">Rotifer</name>
    <dbReference type="NCBI Taxonomy" id="249248"/>
    <lineage>
        <taxon>Eukaryota</taxon>
        <taxon>Metazoa</taxon>
        <taxon>Spiralia</taxon>
        <taxon>Gnathifera</taxon>
        <taxon>Rotifera</taxon>
        <taxon>Eurotatoria</taxon>
        <taxon>Bdelloidea</taxon>
        <taxon>Adinetida</taxon>
        <taxon>Adinetidae</taxon>
        <taxon>Adineta</taxon>
    </lineage>
</organism>
<evidence type="ECO:0000313" key="3">
    <source>
        <dbReference type="EMBL" id="CAF1647108.1"/>
    </source>
</evidence>
<feature type="domain" description="Helix-turn-helix" evidence="1">
    <location>
        <begin position="116"/>
        <end position="172"/>
    </location>
</feature>
<gene>
    <name evidence="2" type="ORF">EDS130_LOCUS45044</name>
    <name evidence="3" type="ORF">XAT740_LOCUS54313</name>
</gene>
<comment type="caution">
    <text evidence="2">The sequence shown here is derived from an EMBL/GenBank/DDBJ whole genome shotgun (WGS) entry which is preliminary data.</text>
</comment>
<dbReference type="EMBL" id="CAJNOJ010000985">
    <property type="protein sequence ID" value="CAF1537227.1"/>
    <property type="molecule type" value="Genomic_DNA"/>
</dbReference>
<dbReference type="AlphaFoldDB" id="A0A815W471"/>
<sequence>MLPQEESVNILTKLLMEHGVFIYEKKFYRQVVGGAMGSTFASTNEICSRYIDDVFFTSNDALGKFNKMLDTANNLHPNIKLVRNIGCDVSFWDVHIENKNGILTTSAHNKEAAEPYVVPLTSDHSKHVFGNIIHTALLRAVQYSSTLSVFEHEQRFIKLMLLYPTRFIHAQFNKFVNQNKTDQIVVNIYDSEKDFIKRRHELLNKPTIQEIAIQSTSEFTVIYPSKFLTSSSSYFIGHGVCVNLNYEDQQILNEMQRQIFFDSDLNYERLMFLSSNCTAIEYKLIETVFDWANQLNPPPDVRERLLCHLHEFSMDFTPADIYIDDDNNNRLRLDSHSDEESLVDYPNGDINSSMASVLGSVQLFVWTFAREQLRAE</sequence>
<dbReference type="PANTHER" id="PTHR21301">
    <property type="entry name" value="REVERSE TRANSCRIPTASE"/>
    <property type="match status" value="1"/>
</dbReference>
<dbReference type="InterPro" id="IPR058912">
    <property type="entry name" value="HTH_animal"/>
</dbReference>
<dbReference type="OrthoDB" id="6137369at2759"/>
<dbReference type="PANTHER" id="PTHR21301:SF10">
    <property type="entry name" value="REVERSE TRANSCRIPTASE DOMAIN-CONTAINING PROTEIN"/>
    <property type="match status" value="1"/>
</dbReference>
<evidence type="ECO:0000313" key="2">
    <source>
        <dbReference type="EMBL" id="CAF1537227.1"/>
    </source>
</evidence>
<dbReference type="Proteomes" id="UP000663852">
    <property type="component" value="Unassembled WGS sequence"/>
</dbReference>
<evidence type="ECO:0000313" key="4">
    <source>
        <dbReference type="Proteomes" id="UP000663828"/>
    </source>
</evidence>